<reference evidence="1 2" key="1">
    <citation type="submission" date="2017-07" db="EMBL/GenBank/DDBJ databases">
        <title>Phylogenetic study on the rhizospheric bacterium Ochrobactrum sp. A44.</title>
        <authorList>
            <person name="Krzyzanowska D.M."/>
            <person name="Ossowicki A."/>
            <person name="Rajewska M."/>
            <person name="Maciag T."/>
            <person name="Kaczynski Z."/>
            <person name="Czerwicka M."/>
            <person name="Jafra S."/>
        </authorList>
    </citation>
    <scope>NUCLEOTIDE SEQUENCE [LARGE SCALE GENOMIC DNA]</scope>
    <source>
        <strain evidence="1 2">CCUG 30717</strain>
    </source>
</reference>
<gene>
    <name evidence="1" type="ORF">CEV34_0825</name>
</gene>
<name>A0A256GPW2_9HYPH</name>
<dbReference type="AlphaFoldDB" id="A0A256GPW2"/>
<comment type="caution">
    <text evidence="1">The sequence shown here is derived from an EMBL/GenBank/DDBJ whole genome shotgun (WGS) entry which is preliminary data.</text>
</comment>
<evidence type="ECO:0000313" key="2">
    <source>
        <dbReference type="Proteomes" id="UP000216188"/>
    </source>
</evidence>
<evidence type="ECO:0000313" key="1">
    <source>
        <dbReference type="EMBL" id="OYR29215.1"/>
    </source>
</evidence>
<keyword evidence="2" id="KW-1185">Reference proteome</keyword>
<sequence>MCCSFHSGPLKPNIQFGLGLEPGIEHSKKNEKEMARFLLKQFF</sequence>
<proteinExistence type="predicted"/>
<dbReference type="Proteomes" id="UP000216188">
    <property type="component" value="Unassembled WGS sequence"/>
</dbReference>
<accession>A0A256GPW2</accession>
<organism evidence="1 2">
    <name type="scientific">Brucella pseudogrignonensis</name>
    <dbReference type="NCBI Taxonomy" id="419475"/>
    <lineage>
        <taxon>Bacteria</taxon>
        <taxon>Pseudomonadati</taxon>
        <taxon>Pseudomonadota</taxon>
        <taxon>Alphaproteobacteria</taxon>
        <taxon>Hyphomicrobiales</taxon>
        <taxon>Brucellaceae</taxon>
        <taxon>Brucella/Ochrobactrum group</taxon>
        <taxon>Brucella</taxon>
    </lineage>
</organism>
<dbReference type="EMBL" id="NNRM01000011">
    <property type="protein sequence ID" value="OYR29215.1"/>
    <property type="molecule type" value="Genomic_DNA"/>
</dbReference>
<protein>
    <submittedName>
        <fullName evidence="1">Uncharacterized protein</fullName>
    </submittedName>
</protein>